<dbReference type="PRINTS" id="PR00953">
    <property type="entry name" value="TYPE3IMRPROT"/>
</dbReference>
<sequence>MEGTALPGLGLSELVGLLLQFLFSMLRVGGFLIAAPLFGSRFIPLPVRIMASVVLSLPVFAQVQMPPPEELATLSAVPMVMTELVIGVSAGLLLTILFGAAAVAGDRIATTAGLGFASQVDPSSGGQTPVVSQIFMLFMLALFLAEDGHLAALRIVLESYVIAPAGAPVDLAVLIAAGTTAAGQMFLVGMQLMLPAVSVLLLVNLVIGVVTRSAPQLNIFSFGFPMTLMVGIGMLFLGAPTLGTAMLQLGLDATDALTAMMGALANG</sequence>
<evidence type="ECO:0000256" key="4">
    <source>
        <dbReference type="ARBA" id="ARBA00022475"/>
    </source>
</evidence>
<keyword evidence="5 10" id="KW-0812">Transmembrane</keyword>
<keyword evidence="8 10" id="KW-0975">Bacterial flagellum</keyword>
<dbReference type="Pfam" id="PF01311">
    <property type="entry name" value="Bac_export_1"/>
    <property type="match status" value="1"/>
</dbReference>
<evidence type="ECO:0000256" key="3">
    <source>
        <dbReference type="ARBA" id="ARBA00021717"/>
    </source>
</evidence>
<evidence type="ECO:0000256" key="2">
    <source>
        <dbReference type="ARBA" id="ARBA00009772"/>
    </source>
</evidence>
<evidence type="ECO:0000313" key="11">
    <source>
        <dbReference type="EMBL" id="PWR02607.1"/>
    </source>
</evidence>
<dbReference type="EMBL" id="QGKU01000033">
    <property type="protein sequence ID" value="PWR02607.1"/>
    <property type="molecule type" value="Genomic_DNA"/>
</dbReference>
<evidence type="ECO:0000256" key="5">
    <source>
        <dbReference type="ARBA" id="ARBA00022692"/>
    </source>
</evidence>
<proteinExistence type="inferred from homology"/>
<reference evidence="11 12" key="1">
    <citation type="submission" date="2018-05" db="EMBL/GenBank/DDBJ databases">
        <title>Rhodobacteraceae gen. nov., sp. nov. isolated from sea water.</title>
        <authorList>
            <person name="Ren Y."/>
        </authorList>
    </citation>
    <scope>NUCLEOTIDE SEQUENCE [LARGE SCALE GENOMIC DNA]</scope>
    <source>
        <strain evidence="11 12">TG-679</strain>
    </source>
</reference>
<comment type="function">
    <text evidence="1 10">Role in flagellar biosynthesis.</text>
</comment>
<keyword evidence="7 10" id="KW-0472">Membrane</keyword>
<accession>A0A2V2LHH8</accession>
<dbReference type="Proteomes" id="UP000245680">
    <property type="component" value="Unassembled WGS sequence"/>
</dbReference>
<feature type="transmembrane region" description="Helical" evidence="10">
    <location>
        <begin position="219"/>
        <end position="239"/>
    </location>
</feature>
<evidence type="ECO:0000256" key="9">
    <source>
        <dbReference type="NCBIfam" id="TIGR01400"/>
    </source>
</evidence>
<dbReference type="GO" id="GO:0044780">
    <property type="term" value="P:bacterial-type flagellum assembly"/>
    <property type="evidence" value="ECO:0007669"/>
    <property type="project" value="UniProtKB-UniRule"/>
</dbReference>
<dbReference type="AlphaFoldDB" id="A0A2V2LHH8"/>
<keyword evidence="4 10" id="KW-1003">Cell membrane</keyword>
<dbReference type="GO" id="GO:0005886">
    <property type="term" value="C:plasma membrane"/>
    <property type="evidence" value="ECO:0007669"/>
    <property type="project" value="UniProtKB-SubCell"/>
</dbReference>
<gene>
    <name evidence="11" type="primary">fliR</name>
    <name evidence="11" type="ORF">DKT77_10495</name>
</gene>
<keyword evidence="11" id="KW-0966">Cell projection</keyword>
<evidence type="ECO:0000256" key="1">
    <source>
        <dbReference type="ARBA" id="ARBA00002578"/>
    </source>
</evidence>
<keyword evidence="12" id="KW-1185">Reference proteome</keyword>
<feature type="transmembrane region" description="Helical" evidence="10">
    <location>
        <begin position="151"/>
        <end position="174"/>
    </location>
</feature>
<dbReference type="NCBIfam" id="TIGR01400">
    <property type="entry name" value="fliR"/>
    <property type="match status" value="1"/>
</dbReference>
<evidence type="ECO:0000256" key="6">
    <source>
        <dbReference type="ARBA" id="ARBA00022989"/>
    </source>
</evidence>
<dbReference type="OrthoDB" id="9797790at2"/>
<feature type="transmembrane region" description="Helical" evidence="10">
    <location>
        <begin position="84"/>
        <end position="105"/>
    </location>
</feature>
<feature type="transmembrane region" description="Helical" evidence="10">
    <location>
        <begin position="17"/>
        <end position="38"/>
    </location>
</feature>
<name>A0A2V2LHH8_9RHOB</name>
<comment type="caution">
    <text evidence="11">The sequence shown here is derived from an EMBL/GenBank/DDBJ whole genome shotgun (WGS) entry which is preliminary data.</text>
</comment>
<dbReference type="PANTHER" id="PTHR30065">
    <property type="entry name" value="FLAGELLAR BIOSYNTHETIC PROTEIN FLIR"/>
    <property type="match status" value="1"/>
</dbReference>
<feature type="transmembrane region" description="Helical" evidence="10">
    <location>
        <begin position="186"/>
        <end position="207"/>
    </location>
</feature>
<dbReference type="RefSeq" id="WP_109811656.1">
    <property type="nucleotide sequence ID" value="NZ_QGKU01000033.1"/>
</dbReference>
<dbReference type="InterPro" id="IPR002010">
    <property type="entry name" value="T3SS_IM_R"/>
</dbReference>
<keyword evidence="6 10" id="KW-1133">Transmembrane helix</keyword>
<comment type="similarity">
    <text evidence="2 10">Belongs to the FliR/MopE/SpaR family.</text>
</comment>
<dbReference type="GO" id="GO:0009425">
    <property type="term" value="C:bacterial-type flagellum basal body"/>
    <property type="evidence" value="ECO:0007669"/>
    <property type="project" value="UniProtKB-SubCell"/>
</dbReference>
<protein>
    <recommendedName>
        <fullName evidence="3 9">Flagellar biosynthetic protein FliR</fullName>
    </recommendedName>
</protein>
<dbReference type="GO" id="GO:0006605">
    <property type="term" value="P:protein targeting"/>
    <property type="evidence" value="ECO:0007669"/>
    <property type="project" value="UniProtKB-UniRule"/>
</dbReference>
<dbReference type="InterPro" id="IPR006303">
    <property type="entry name" value="FliR"/>
</dbReference>
<keyword evidence="11" id="KW-0969">Cilium</keyword>
<dbReference type="PANTHER" id="PTHR30065:SF8">
    <property type="entry name" value="FLAGELLAR BIOSYNTHETIC PROTEIN FLIR"/>
    <property type="match status" value="1"/>
</dbReference>
<feature type="transmembrane region" description="Helical" evidence="10">
    <location>
        <begin position="126"/>
        <end position="145"/>
    </location>
</feature>
<evidence type="ECO:0000256" key="8">
    <source>
        <dbReference type="ARBA" id="ARBA00023143"/>
    </source>
</evidence>
<keyword evidence="11" id="KW-0282">Flagellum</keyword>
<evidence type="ECO:0000313" key="12">
    <source>
        <dbReference type="Proteomes" id="UP000245680"/>
    </source>
</evidence>
<evidence type="ECO:0000256" key="10">
    <source>
        <dbReference type="RuleBase" id="RU362071"/>
    </source>
</evidence>
<organism evidence="11 12">
    <name type="scientific">Meridianimarinicoccus roseus</name>
    <dbReference type="NCBI Taxonomy" id="2072018"/>
    <lineage>
        <taxon>Bacteria</taxon>
        <taxon>Pseudomonadati</taxon>
        <taxon>Pseudomonadota</taxon>
        <taxon>Alphaproteobacteria</taxon>
        <taxon>Rhodobacterales</taxon>
        <taxon>Paracoccaceae</taxon>
        <taxon>Meridianimarinicoccus</taxon>
    </lineage>
</organism>
<evidence type="ECO:0000256" key="7">
    <source>
        <dbReference type="ARBA" id="ARBA00023136"/>
    </source>
</evidence>
<comment type="subcellular location">
    <subcellularLocation>
        <location evidence="10">Cell membrane</location>
        <topology evidence="10">Multi-pass membrane protein</topology>
    </subcellularLocation>
    <subcellularLocation>
        <location evidence="10">Bacterial flagellum basal body</location>
    </subcellularLocation>
</comment>